<dbReference type="EMBL" id="SMGD01000013">
    <property type="protein sequence ID" value="TCK51989.1"/>
    <property type="molecule type" value="Genomic_DNA"/>
</dbReference>
<dbReference type="RefSeq" id="WP_131912900.1">
    <property type="nucleotide sequence ID" value="NZ_OU594967.1"/>
</dbReference>
<evidence type="ECO:0000313" key="1">
    <source>
        <dbReference type="EMBL" id="TCK51989.1"/>
    </source>
</evidence>
<evidence type="ECO:0000313" key="2">
    <source>
        <dbReference type="Proteomes" id="UP000295565"/>
    </source>
</evidence>
<organism evidence="1 2">
    <name type="scientific">Celerinatantimonas diazotrophica</name>
    <dbReference type="NCBI Taxonomy" id="412034"/>
    <lineage>
        <taxon>Bacteria</taxon>
        <taxon>Pseudomonadati</taxon>
        <taxon>Pseudomonadota</taxon>
        <taxon>Gammaproteobacteria</taxon>
        <taxon>Celerinatantimonadaceae</taxon>
        <taxon>Celerinatantimonas</taxon>
    </lineage>
</organism>
<evidence type="ECO:0008006" key="3">
    <source>
        <dbReference type="Google" id="ProtNLM"/>
    </source>
</evidence>
<reference evidence="1 2" key="1">
    <citation type="submission" date="2019-03" db="EMBL/GenBank/DDBJ databases">
        <title>Genomic Encyclopedia of Type Strains, Phase IV (KMG-IV): sequencing the most valuable type-strain genomes for metagenomic binning, comparative biology and taxonomic classification.</title>
        <authorList>
            <person name="Goeker M."/>
        </authorList>
    </citation>
    <scope>NUCLEOTIDE SEQUENCE [LARGE SCALE GENOMIC DNA]</scope>
    <source>
        <strain evidence="1 2">DSM 18577</strain>
    </source>
</reference>
<dbReference type="AlphaFoldDB" id="A0A4R1JN93"/>
<comment type="caution">
    <text evidence="1">The sequence shown here is derived from an EMBL/GenBank/DDBJ whole genome shotgun (WGS) entry which is preliminary data.</text>
</comment>
<gene>
    <name evidence="1" type="ORF">EV690_2088</name>
</gene>
<sequence>MKITEQTNITNNKDSDLFLRCLWSQFRASFSNYGWCYSGLKYQTNYMLGWLDLGLISPIEISFDYKRKGIINNIYISIDEVDATDENIKKIKKCISNSRKTKKIMTKLAAKGPIFSHYILPSYSGENFSIKPNESYNEFTFSVTSFDTIDWQQEADMRSYEIINLVSMALATPLFRKEELNVEGKYHLDKEDLDFCLENLEVIDNFLSKYSYHDKFYENIIEASSLFKDSLKIVLTNKDSELLYFHRLDGNRVNIGLEISIATIISCLEIISDIESEPIKNCKNCGQPQYKISKRVKDFSLKHGSELIMSTIREGYKLRSKVLHAGLFLGRNGFLKSPFNPRFDYPSKGGLVKSMNSIPEVLLINTRIIFMNYLKELNARNDL</sequence>
<protein>
    <recommendedName>
        <fullName evidence="3">Apea-like HEPN domain-containing protein</fullName>
    </recommendedName>
</protein>
<proteinExistence type="predicted"/>
<keyword evidence="2" id="KW-1185">Reference proteome</keyword>
<accession>A0A4R1JN93</accession>
<dbReference type="OrthoDB" id="6447432at2"/>
<name>A0A4R1JN93_9GAMM</name>
<dbReference type="Proteomes" id="UP000295565">
    <property type="component" value="Unassembled WGS sequence"/>
</dbReference>